<dbReference type="AlphaFoldDB" id="A0A5B7EYQ7"/>
<accession>A0A5B7EYQ7</accession>
<evidence type="ECO:0000256" key="1">
    <source>
        <dbReference type="SAM" id="MobiDB-lite"/>
    </source>
</evidence>
<evidence type="ECO:0000313" key="2">
    <source>
        <dbReference type="EMBL" id="MPC38266.1"/>
    </source>
</evidence>
<reference evidence="2 3" key="1">
    <citation type="submission" date="2019-05" db="EMBL/GenBank/DDBJ databases">
        <title>Another draft genome of Portunus trituberculatus and its Hox gene families provides insights of decapod evolution.</title>
        <authorList>
            <person name="Jeong J.-H."/>
            <person name="Song I."/>
            <person name="Kim S."/>
            <person name="Choi T."/>
            <person name="Kim D."/>
            <person name="Ryu S."/>
            <person name="Kim W."/>
        </authorList>
    </citation>
    <scope>NUCLEOTIDE SEQUENCE [LARGE SCALE GENOMIC DNA]</scope>
    <source>
        <tissue evidence="2">Muscle</tissue>
    </source>
</reference>
<gene>
    <name evidence="2" type="ORF">E2C01_031772</name>
</gene>
<protein>
    <submittedName>
        <fullName evidence="2">Uncharacterized protein</fullName>
    </submittedName>
</protein>
<proteinExistence type="predicted"/>
<organism evidence="2 3">
    <name type="scientific">Portunus trituberculatus</name>
    <name type="common">Swimming crab</name>
    <name type="synonym">Neptunus trituberculatus</name>
    <dbReference type="NCBI Taxonomy" id="210409"/>
    <lineage>
        <taxon>Eukaryota</taxon>
        <taxon>Metazoa</taxon>
        <taxon>Ecdysozoa</taxon>
        <taxon>Arthropoda</taxon>
        <taxon>Crustacea</taxon>
        <taxon>Multicrustacea</taxon>
        <taxon>Malacostraca</taxon>
        <taxon>Eumalacostraca</taxon>
        <taxon>Eucarida</taxon>
        <taxon>Decapoda</taxon>
        <taxon>Pleocyemata</taxon>
        <taxon>Brachyura</taxon>
        <taxon>Eubrachyura</taxon>
        <taxon>Portunoidea</taxon>
        <taxon>Portunidae</taxon>
        <taxon>Portuninae</taxon>
        <taxon>Portunus</taxon>
    </lineage>
</organism>
<evidence type="ECO:0000313" key="3">
    <source>
        <dbReference type="Proteomes" id="UP000324222"/>
    </source>
</evidence>
<feature type="compositionally biased region" description="Basic and acidic residues" evidence="1">
    <location>
        <begin position="82"/>
        <end position="104"/>
    </location>
</feature>
<keyword evidence="3" id="KW-1185">Reference proteome</keyword>
<dbReference type="EMBL" id="VSRR010004025">
    <property type="protein sequence ID" value="MPC38266.1"/>
    <property type="molecule type" value="Genomic_DNA"/>
</dbReference>
<sequence length="104" mass="11426">MMATLETTRKKIYGNTIKVSKSTVITYGRKKKKHRLCLRHREGQRGQHLGVGGTRVATPNNSHWSSPCIILGLKDSGQGGKHTSDTTEKGIIGKEGQGLHEMSE</sequence>
<feature type="region of interest" description="Disordered" evidence="1">
    <location>
        <begin position="75"/>
        <end position="104"/>
    </location>
</feature>
<name>A0A5B7EYQ7_PORTR</name>
<dbReference type="Proteomes" id="UP000324222">
    <property type="component" value="Unassembled WGS sequence"/>
</dbReference>
<comment type="caution">
    <text evidence="2">The sequence shown here is derived from an EMBL/GenBank/DDBJ whole genome shotgun (WGS) entry which is preliminary data.</text>
</comment>